<dbReference type="STRING" id="796925.A0A137P2S2"/>
<sequence length="542" mass="58472">MSLPQLKFTQNFAQEQLVSEVDGVIYIVETLDHLYSTSSLLKDASGIEAFKSIAQVDEVFGSEPTLVHNAQVPGSRAIVALTGSLNYDTDDVRAFYEVALKATQRALKAGIRNPAFVIKSAPQEAELYKRQVEVALLGALEADYEGLLSREHFQALNVTKPHLNSIHLVSSEIQEQSAQSTFELVKAIESGKRLSKDLGGSNQERMTPLRFAEYVENAFAGTNVEVQVIREVSTIESEYPLLGAVARSSKEVPKHHPTVIKLNYRSPKPEDVKENLFFVGKGVCFDTGGADLKVGGVMRGMSSDKCGAASVAGFLLAVAHLKPTNLNITASCAMVINSIGPNAYLCDEIITSRAGKRVLVANTDAEGRMAMTDLLAEAKELALVQKAKNPEQPVQLFTVATLTGHAVLAVGPYSIALDNGPARKRKISQRIFDAGLEWGDIFEVSTLRREDFQVIAPGSDAEDVVQSGTAPSSRTTRGHQFPAAFMITASGLDKHGLNASQNEQIPYTHLDIAGGSTDHARGWGIERANGRPLASLLGAFVL</sequence>
<accession>A0A137P2S2</accession>
<evidence type="ECO:0000313" key="6">
    <source>
        <dbReference type="EMBL" id="KXN69326.1"/>
    </source>
</evidence>
<dbReference type="AlphaFoldDB" id="A0A137P2S2"/>
<dbReference type="SUPFAM" id="SSF53187">
    <property type="entry name" value="Zn-dependent exopeptidases"/>
    <property type="match status" value="1"/>
</dbReference>
<dbReference type="PANTHER" id="PTHR11963">
    <property type="entry name" value="LEUCINE AMINOPEPTIDASE-RELATED"/>
    <property type="match status" value="1"/>
</dbReference>
<protein>
    <submittedName>
        <fullName evidence="6">Zn-dependent exopeptidase</fullName>
    </submittedName>
</protein>
<dbReference type="GO" id="GO:0070006">
    <property type="term" value="F:metalloaminopeptidase activity"/>
    <property type="evidence" value="ECO:0007669"/>
    <property type="project" value="InterPro"/>
</dbReference>
<dbReference type="EMBL" id="KQ964539">
    <property type="protein sequence ID" value="KXN69326.1"/>
    <property type="molecule type" value="Genomic_DNA"/>
</dbReference>
<dbReference type="OrthoDB" id="412814at2759"/>
<dbReference type="InterPro" id="IPR011356">
    <property type="entry name" value="Leucine_aapep/pepB"/>
</dbReference>
<dbReference type="Pfam" id="PF00883">
    <property type="entry name" value="Peptidase_M17"/>
    <property type="match status" value="1"/>
</dbReference>
<evidence type="ECO:0000313" key="7">
    <source>
        <dbReference type="Proteomes" id="UP000070444"/>
    </source>
</evidence>
<keyword evidence="4" id="KW-0378">Hydrolase</keyword>
<evidence type="ECO:0000259" key="5">
    <source>
        <dbReference type="PROSITE" id="PS00631"/>
    </source>
</evidence>
<dbReference type="PANTHER" id="PTHR11963:SF48">
    <property type="entry name" value="DIPEPTIDASE B, ISOFORM A"/>
    <property type="match status" value="1"/>
</dbReference>
<dbReference type="GO" id="GO:0006508">
    <property type="term" value="P:proteolysis"/>
    <property type="evidence" value="ECO:0007669"/>
    <property type="project" value="UniProtKB-KW"/>
</dbReference>
<dbReference type="PRINTS" id="PR00481">
    <property type="entry name" value="LAMNOPPTDASE"/>
</dbReference>
<organism evidence="6 7">
    <name type="scientific">Conidiobolus coronatus (strain ATCC 28846 / CBS 209.66 / NRRL 28638)</name>
    <name type="common">Delacroixia coronata</name>
    <dbReference type="NCBI Taxonomy" id="796925"/>
    <lineage>
        <taxon>Eukaryota</taxon>
        <taxon>Fungi</taxon>
        <taxon>Fungi incertae sedis</taxon>
        <taxon>Zoopagomycota</taxon>
        <taxon>Entomophthoromycotina</taxon>
        <taxon>Entomophthoromycetes</taxon>
        <taxon>Entomophthorales</taxon>
        <taxon>Ancylistaceae</taxon>
        <taxon>Conidiobolus</taxon>
    </lineage>
</organism>
<dbReference type="OMA" id="ISCFKAP"/>
<proteinExistence type="inferred from homology"/>
<dbReference type="GO" id="GO:0030145">
    <property type="term" value="F:manganese ion binding"/>
    <property type="evidence" value="ECO:0007669"/>
    <property type="project" value="InterPro"/>
</dbReference>
<dbReference type="Gene3D" id="3.40.630.10">
    <property type="entry name" value="Zn peptidases"/>
    <property type="match status" value="1"/>
</dbReference>
<keyword evidence="7" id="KW-1185">Reference proteome</keyword>
<name>A0A137P2S2_CONC2</name>
<reference evidence="6 7" key="1">
    <citation type="journal article" date="2015" name="Genome Biol. Evol.">
        <title>Phylogenomic analyses indicate that early fungi evolved digesting cell walls of algal ancestors of land plants.</title>
        <authorList>
            <person name="Chang Y."/>
            <person name="Wang S."/>
            <person name="Sekimoto S."/>
            <person name="Aerts A.L."/>
            <person name="Choi C."/>
            <person name="Clum A."/>
            <person name="LaButti K.M."/>
            <person name="Lindquist E.A."/>
            <person name="Yee Ngan C."/>
            <person name="Ohm R.A."/>
            <person name="Salamov A.A."/>
            <person name="Grigoriev I.V."/>
            <person name="Spatafora J.W."/>
            <person name="Berbee M.L."/>
        </authorList>
    </citation>
    <scope>NUCLEOTIDE SEQUENCE [LARGE SCALE GENOMIC DNA]</scope>
    <source>
        <strain evidence="6 7">NRRL 28638</strain>
    </source>
</reference>
<evidence type="ECO:0000256" key="3">
    <source>
        <dbReference type="ARBA" id="ARBA00022670"/>
    </source>
</evidence>
<dbReference type="PROSITE" id="PS00631">
    <property type="entry name" value="CYTOSOL_AP"/>
    <property type="match status" value="1"/>
</dbReference>
<keyword evidence="2" id="KW-0031">Aminopeptidase</keyword>
<gene>
    <name evidence="6" type="ORF">CONCODRAFT_85974</name>
</gene>
<dbReference type="InterPro" id="IPR000819">
    <property type="entry name" value="Peptidase_M17_C"/>
</dbReference>
<comment type="similarity">
    <text evidence="1">Belongs to the peptidase M17 family.</text>
</comment>
<evidence type="ECO:0000256" key="1">
    <source>
        <dbReference type="ARBA" id="ARBA00009528"/>
    </source>
</evidence>
<dbReference type="GO" id="GO:0005737">
    <property type="term" value="C:cytoplasm"/>
    <property type="evidence" value="ECO:0007669"/>
    <property type="project" value="InterPro"/>
</dbReference>
<evidence type="ECO:0000256" key="4">
    <source>
        <dbReference type="ARBA" id="ARBA00022801"/>
    </source>
</evidence>
<keyword evidence="3" id="KW-0645">Protease</keyword>
<feature type="domain" description="Cytosol aminopeptidase" evidence="5">
    <location>
        <begin position="362"/>
        <end position="369"/>
    </location>
</feature>
<evidence type="ECO:0000256" key="2">
    <source>
        <dbReference type="ARBA" id="ARBA00022438"/>
    </source>
</evidence>
<dbReference type="Proteomes" id="UP000070444">
    <property type="component" value="Unassembled WGS sequence"/>
</dbReference>